<dbReference type="InterPro" id="IPR014710">
    <property type="entry name" value="RmlC-like_jellyroll"/>
</dbReference>
<comment type="caution">
    <text evidence="2">The sequence shown here is derived from an EMBL/GenBank/DDBJ whole genome shotgun (WGS) entry which is preliminary data.</text>
</comment>
<reference evidence="2 3" key="1">
    <citation type="submission" date="2018-07" db="EMBL/GenBank/DDBJ databases">
        <title>A draft genome of a endophytic bacteria, a new species of Pedobacter.</title>
        <authorList>
            <person name="Zhang Z.D."/>
            <person name="Chen Z.J."/>
        </authorList>
    </citation>
    <scope>NUCLEOTIDE SEQUENCE [LARGE SCALE GENOMIC DNA]</scope>
    <source>
        <strain evidence="2 3">RS10</strain>
    </source>
</reference>
<dbReference type="OrthoDB" id="5457083at2"/>
<dbReference type="PANTHER" id="PTHR24567:SF26">
    <property type="entry name" value="REGULATORY PROTEIN YEIL"/>
    <property type="match status" value="1"/>
</dbReference>
<sequence length="214" mass="24392">MLRTNLTFLSFIERFSAENREANIILKSFKSGYRFIEQGEKISNIYIIKDGISKCFISEENGKDFIIEFLGKGEVAGELEAIKKMDCLCSVEAISEVTAYVIPDHLFHSLISKSSEFTTILLQELSTRIIQTSTRASFQQLYTLEYALLKLLKLQADEHISISKEDMAAYLGISVRSFNRSLKQLIDKGGFDTPEFKNILQLGNMKKLLERLKP</sequence>
<dbReference type="GO" id="GO:0003700">
    <property type="term" value="F:DNA-binding transcription factor activity"/>
    <property type="evidence" value="ECO:0007669"/>
    <property type="project" value="TreeGrafter"/>
</dbReference>
<dbReference type="AlphaFoldDB" id="A0A366L7L8"/>
<dbReference type="Gene3D" id="2.60.120.10">
    <property type="entry name" value="Jelly Rolls"/>
    <property type="match status" value="1"/>
</dbReference>
<dbReference type="CDD" id="cd00038">
    <property type="entry name" value="CAP_ED"/>
    <property type="match status" value="1"/>
</dbReference>
<evidence type="ECO:0000259" key="1">
    <source>
        <dbReference type="PROSITE" id="PS50042"/>
    </source>
</evidence>
<dbReference type="GO" id="GO:0005829">
    <property type="term" value="C:cytosol"/>
    <property type="evidence" value="ECO:0007669"/>
    <property type="project" value="TreeGrafter"/>
</dbReference>
<protein>
    <submittedName>
        <fullName evidence="2">Crp/Fnr family transcriptional regulator</fullName>
    </submittedName>
</protein>
<accession>A0A366L7L8</accession>
<evidence type="ECO:0000313" key="2">
    <source>
        <dbReference type="EMBL" id="RBQ09881.1"/>
    </source>
</evidence>
<dbReference type="InterPro" id="IPR050397">
    <property type="entry name" value="Env_Response_Regulators"/>
</dbReference>
<dbReference type="Proteomes" id="UP000252081">
    <property type="component" value="Unassembled WGS sequence"/>
</dbReference>
<organism evidence="2 3">
    <name type="scientific">Pedobacter miscanthi</name>
    <dbReference type="NCBI Taxonomy" id="2259170"/>
    <lineage>
        <taxon>Bacteria</taxon>
        <taxon>Pseudomonadati</taxon>
        <taxon>Bacteroidota</taxon>
        <taxon>Sphingobacteriia</taxon>
        <taxon>Sphingobacteriales</taxon>
        <taxon>Sphingobacteriaceae</taxon>
        <taxon>Pedobacter</taxon>
    </lineage>
</organism>
<dbReference type="PROSITE" id="PS50042">
    <property type="entry name" value="CNMP_BINDING_3"/>
    <property type="match status" value="1"/>
</dbReference>
<dbReference type="PANTHER" id="PTHR24567">
    <property type="entry name" value="CRP FAMILY TRANSCRIPTIONAL REGULATORY PROTEIN"/>
    <property type="match status" value="1"/>
</dbReference>
<proteinExistence type="predicted"/>
<keyword evidence="3" id="KW-1185">Reference proteome</keyword>
<dbReference type="InterPro" id="IPR000595">
    <property type="entry name" value="cNMP-bd_dom"/>
</dbReference>
<dbReference type="EMBL" id="QNQU01000004">
    <property type="protein sequence ID" value="RBQ09881.1"/>
    <property type="molecule type" value="Genomic_DNA"/>
</dbReference>
<feature type="domain" description="Cyclic nucleotide-binding" evidence="1">
    <location>
        <begin position="27"/>
        <end position="128"/>
    </location>
</feature>
<dbReference type="SUPFAM" id="SSF51206">
    <property type="entry name" value="cAMP-binding domain-like"/>
    <property type="match status" value="1"/>
</dbReference>
<dbReference type="RefSeq" id="WP_113947816.1">
    <property type="nucleotide sequence ID" value="NZ_QNQU01000004.1"/>
</dbReference>
<gene>
    <name evidence="2" type="ORF">DRW42_05400</name>
</gene>
<evidence type="ECO:0000313" key="3">
    <source>
        <dbReference type="Proteomes" id="UP000252081"/>
    </source>
</evidence>
<name>A0A366L7L8_9SPHI</name>
<dbReference type="Pfam" id="PF00027">
    <property type="entry name" value="cNMP_binding"/>
    <property type="match status" value="1"/>
</dbReference>
<dbReference type="InterPro" id="IPR018490">
    <property type="entry name" value="cNMP-bd_dom_sf"/>
</dbReference>